<protein>
    <submittedName>
        <fullName evidence="2">Uncharacterized protein</fullName>
    </submittedName>
</protein>
<feature type="chain" id="PRO_5036222873" evidence="1">
    <location>
        <begin position="22"/>
        <end position="188"/>
    </location>
</feature>
<organism evidence="2 4">
    <name type="scientific">Adineta steineri</name>
    <dbReference type="NCBI Taxonomy" id="433720"/>
    <lineage>
        <taxon>Eukaryota</taxon>
        <taxon>Metazoa</taxon>
        <taxon>Spiralia</taxon>
        <taxon>Gnathifera</taxon>
        <taxon>Rotifera</taxon>
        <taxon>Eurotatoria</taxon>
        <taxon>Bdelloidea</taxon>
        <taxon>Adinetida</taxon>
        <taxon>Adinetidae</taxon>
        <taxon>Adineta</taxon>
    </lineage>
</organism>
<dbReference type="AlphaFoldDB" id="A0A813S3V4"/>
<feature type="signal peptide" evidence="1">
    <location>
        <begin position="1"/>
        <end position="21"/>
    </location>
</feature>
<proteinExistence type="predicted"/>
<dbReference type="EMBL" id="CAJNOE010000039">
    <property type="protein sequence ID" value="CAF0789176.1"/>
    <property type="molecule type" value="Genomic_DNA"/>
</dbReference>
<evidence type="ECO:0000313" key="4">
    <source>
        <dbReference type="Proteomes" id="UP000663860"/>
    </source>
</evidence>
<keyword evidence="1" id="KW-0732">Signal</keyword>
<accession>A0A813S3V4</accession>
<dbReference type="Proteomes" id="UP000663868">
    <property type="component" value="Unassembled WGS sequence"/>
</dbReference>
<evidence type="ECO:0000313" key="2">
    <source>
        <dbReference type="EMBL" id="CAF0789176.1"/>
    </source>
</evidence>
<evidence type="ECO:0000313" key="3">
    <source>
        <dbReference type="EMBL" id="CAF4120195.1"/>
    </source>
</evidence>
<gene>
    <name evidence="2" type="ORF">IZO911_LOCUS6298</name>
    <name evidence="3" type="ORF">KXQ929_LOCUS35594</name>
</gene>
<evidence type="ECO:0000256" key="1">
    <source>
        <dbReference type="SAM" id="SignalP"/>
    </source>
</evidence>
<reference evidence="2" key="1">
    <citation type="submission" date="2021-02" db="EMBL/GenBank/DDBJ databases">
        <authorList>
            <person name="Nowell W R."/>
        </authorList>
    </citation>
    <scope>NUCLEOTIDE SEQUENCE</scope>
</reference>
<comment type="caution">
    <text evidence="2">The sequence shown here is derived from an EMBL/GenBank/DDBJ whole genome shotgun (WGS) entry which is preliminary data.</text>
</comment>
<name>A0A813S3V4_9BILA</name>
<dbReference type="EMBL" id="CAJOBB010005215">
    <property type="protein sequence ID" value="CAF4120195.1"/>
    <property type="molecule type" value="Genomic_DNA"/>
</dbReference>
<dbReference type="Proteomes" id="UP000663860">
    <property type="component" value="Unassembled WGS sequence"/>
</dbReference>
<sequence length="188" mass="21006">MNLFVITKIFLLVSCVILTEAQREYVYTLNTTFKIDVFIPYYSQFTMVSKQDLTTLENGDVAVSNTSFIVFNLTNGILTSNTDGANFYLKNQTGLEFPSYVLKRGKTQSSSDVSLFRASPEGTWSGRFVGPNITMADQPGADNLWVACKNPSGIYVIGWDPDSTHQPPKECVNYPKYNPGVLLHVNYT</sequence>